<feature type="non-terminal residue" evidence="2">
    <location>
        <position position="208"/>
    </location>
</feature>
<feature type="compositionally biased region" description="Gly residues" evidence="1">
    <location>
        <begin position="43"/>
        <end position="58"/>
    </location>
</feature>
<reference evidence="2 3" key="1">
    <citation type="journal article" date="2021" name="Sci. Rep.">
        <title>Genome sequencing of the multicellular alga Astrephomene provides insights into convergent evolution of germ-soma differentiation.</title>
        <authorList>
            <person name="Yamashita S."/>
            <person name="Yamamoto K."/>
            <person name="Matsuzaki R."/>
            <person name="Suzuki S."/>
            <person name="Yamaguchi H."/>
            <person name="Hirooka S."/>
            <person name="Minakuchi Y."/>
            <person name="Miyagishima S."/>
            <person name="Kawachi M."/>
            <person name="Toyoda A."/>
            <person name="Nozaki H."/>
        </authorList>
    </citation>
    <scope>NUCLEOTIDE SEQUENCE [LARGE SCALE GENOMIC DNA]</scope>
    <source>
        <strain evidence="2 3">NIES-4017</strain>
    </source>
</reference>
<evidence type="ECO:0000313" key="2">
    <source>
        <dbReference type="EMBL" id="GFR46533.1"/>
    </source>
</evidence>
<accession>A0AAD3HMW0</accession>
<dbReference type="Proteomes" id="UP001054857">
    <property type="component" value="Unassembled WGS sequence"/>
</dbReference>
<keyword evidence="3" id="KW-1185">Reference proteome</keyword>
<evidence type="ECO:0000313" key="3">
    <source>
        <dbReference type="Proteomes" id="UP001054857"/>
    </source>
</evidence>
<feature type="non-terminal residue" evidence="2">
    <location>
        <position position="1"/>
    </location>
</feature>
<evidence type="ECO:0000256" key="1">
    <source>
        <dbReference type="SAM" id="MobiDB-lite"/>
    </source>
</evidence>
<protein>
    <submittedName>
        <fullName evidence="2">Uncharacterized protein</fullName>
    </submittedName>
</protein>
<feature type="compositionally biased region" description="Low complexity" evidence="1">
    <location>
        <begin position="139"/>
        <end position="159"/>
    </location>
</feature>
<comment type="caution">
    <text evidence="2">The sequence shown here is derived from an EMBL/GenBank/DDBJ whole genome shotgun (WGS) entry which is preliminary data.</text>
</comment>
<dbReference type="AlphaFoldDB" id="A0AAD3HMW0"/>
<gene>
    <name evidence="2" type="ORF">Agub_g8124</name>
</gene>
<feature type="region of interest" description="Disordered" evidence="1">
    <location>
        <begin position="30"/>
        <end position="58"/>
    </location>
</feature>
<name>A0AAD3HMW0_9CHLO</name>
<sequence length="208" mass="20286">AYKLVTDAVRSSRTASTELRSALSLSLASASSLPPSGTAPAAGGAGGGGGARAGAASGPGGDIGADVEGALRHVSTRELVACLAQVDGVLEARQYLAQRARSEIRAVIRRSLETFLQQASSASAAGDAAAGAMGGSTSGGLHAAGGSSSPSSSSVPSGMASPAVRVLTQRLLAHVGGACLQTLSRLQHVLVELAAAPATTQSSALDEL</sequence>
<dbReference type="EMBL" id="BMAR01000014">
    <property type="protein sequence ID" value="GFR46533.1"/>
    <property type="molecule type" value="Genomic_DNA"/>
</dbReference>
<feature type="compositionally biased region" description="Low complexity" evidence="1">
    <location>
        <begin position="30"/>
        <end position="42"/>
    </location>
</feature>
<proteinExistence type="predicted"/>
<organism evidence="2 3">
    <name type="scientific">Astrephomene gubernaculifera</name>
    <dbReference type="NCBI Taxonomy" id="47775"/>
    <lineage>
        <taxon>Eukaryota</taxon>
        <taxon>Viridiplantae</taxon>
        <taxon>Chlorophyta</taxon>
        <taxon>core chlorophytes</taxon>
        <taxon>Chlorophyceae</taxon>
        <taxon>CS clade</taxon>
        <taxon>Chlamydomonadales</taxon>
        <taxon>Astrephomenaceae</taxon>
        <taxon>Astrephomene</taxon>
    </lineage>
</organism>
<feature type="region of interest" description="Disordered" evidence="1">
    <location>
        <begin position="128"/>
        <end position="159"/>
    </location>
</feature>